<organism evidence="3 4">
    <name type="scientific">Globisporangium ultimum (strain ATCC 200006 / CBS 805.95 / DAOM BR144)</name>
    <name type="common">Pythium ultimum</name>
    <dbReference type="NCBI Taxonomy" id="431595"/>
    <lineage>
        <taxon>Eukaryota</taxon>
        <taxon>Sar</taxon>
        <taxon>Stramenopiles</taxon>
        <taxon>Oomycota</taxon>
        <taxon>Peronosporomycetes</taxon>
        <taxon>Pythiales</taxon>
        <taxon>Pythiaceae</taxon>
        <taxon>Globisporangium</taxon>
    </lineage>
</organism>
<name>K3W6V1_GLOUD</name>
<protein>
    <submittedName>
        <fullName evidence="3">Uncharacterized protein</fullName>
    </submittedName>
</protein>
<sequence>MAKQLLQEELQESQVPERARPKSRAGLPVAEADDKIYMEEEHRLQAYFRDTHAAQDAYEYSTQVESTDDRKPSKAKRRGTLSALKRIVKPKKREEQKSISDIAVVRVEEERLQIYEALKKHTSGPARQTFYEQFKIAPSSKKKKRRLANLVWNLYDDAGVSAEIVVSISASSDRYHPLPAQIDRHKQLRLRDDLAFTVNAALKSIRYAARPDSSLLQPRERELIELQHQVRMLANQNQRLMGDLALLQRETSRLQMELQIQQQPQQLRKVNSDKSIEGAALKCDKVQLQ</sequence>
<dbReference type="AlphaFoldDB" id="K3W6V1"/>
<dbReference type="InParanoid" id="K3W6V1"/>
<dbReference type="HOGENOM" id="CLU_964665_0_0_1"/>
<evidence type="ECO:0000256" key="1">
    <source>
        <dbReference type="SAM" id="Coils"/>
    </source>
</evidence>
<dbReference type="Proteomes" id="UP000019132">
    <property type="component" value="Unassembled WGS sequence"/>
</dbReference>
<keyword evidence="1" id="KW-0175">Coiled coil</keyword>
<evidence type="ECO:0000256" key="2">
    <source>
        <dbReference type="SAM" id="MobiDB-lite"/>
    </source>
</evidence>
<dbReference type="eggNOG" id="KOG2080">
    <property type="taxonomic scope" value="Eukaryota"/>
</dbReference>
<reference evidence="4" key="1">
    <citation type="journal article" date="2010" name="Genome Biol.">
        <title>Genome sequence of the necrotrophic plant pathogen Pythium ultimum reveals original pathogenicity mechanisms and effector repertoire.</title>
        <authorList>
            <person name="Levesque C.A."/>
            <person name="Brouwer H."/>
            <person name="Cano L."/>
            <person name="Hamilton J.P."/>
            <person name="Holt C."/>
            <person name="Huitema E."/>
            <person name="Raffaele S."/>
            <person name="Robideau G.P."/>
            <person name="Thines M."/>
            <person name="Win J."/>
            <person name="Zerillo M.M."/>
            <person name="Beakes G.W."/>
            <person name="Boore J.L."/>
            <person name="Busam D."/>
            <person name="Dumas B."/>
            <person name="Ferriera S."/>
            <person name="Fuerstenberg S.I."/>
            <person name="Gachon C.M."/>
            <person name="Gaulin E."/>
            <person name="Govers F."/>
            <person name="Grenville-Briggs L."/>
            <person name="Horner N."/>
            <person name="Hostetler J."/>
            <person name="Jiang R.H."/>
            <person name="Johnson J."/>
            <person name="Krajaejun T."/>
            <person name="Lin H."/>
            <person name="Meijer H.J."/>
            <person name="Moore B."/>
            <person name="Morris P."/>
            <person name="Phuntmart V."/>
            <person name="Puiu D."/>
            <person name="Shetty J."/>
            <person name="Stajich J.E."/>
            <person name="Tripathy S."/>
            <person name="Wawra S."/>
            <person name="van West P."/>
            <person name="Whitty B.R."/>
            <person name="Coutinho P.M."/>
            <person name="Henrissat B."/>
            <person name="Martin F."/>
            <person name="Thomas P.D."/>
            <person name="Tyler B.M."/>
            <person name="De Vries R.P."/>
            <person name="Kamoun S."/>
            <person name="Yandell M."/>
            <person name="Tisserat N."/>
            <person name="Buell C.R."/>
        </authorList>
    </citation>
    <scope>NUCLEOTIDE SEQUENCE</scope>
    <source>
        <strain evidence="4">DAOM:BR144</strain>
    </source>
</reference>
<feature type="region of interest" description="Disordered" evidence="2">
    <location>
        <begin position="59"/>
        <end position="78"/>
    </location>
</feature>
<dbReference type="EnsemblProtists" id="PYU1_T000692">
    <property type="protein sequence ID" value="PYU1_T000692"/>
    <property type="gene ID" value="PYU1_G000692"/>
</dbReference>
<feature type="region of interest" description="Disordered" evidence="2">
    <location>
        <begin position="1"/>
        <end position="33"/>
    </location>
</feature>
<evidence type="ECO:0000313" key="3">
    <source>
        <dbReference type="EnsemblProtists" id="PYU1_T000692"/>
    </source>
</evidence>
<proteinExistence type="predicted"/>
<reference evidence="3" key="3">
    <citation type="submission" date="2015-02" db="UniProtKB">
        <authorList>
            <consortium name="EnsemblProtists"/>
        </authorList>
    </citation>
    <scope>IDENTIFICATION</scope>
    <source>
        <strain evidence="3">DAOM BR144</strain>
    </source>
</reference>
<dbReference type="EMBL" id="GL376620">
    <property type="status" value="NOT_ANNOTATED_CDS"/>
    <property type="molecule type" value="Genomic_DNA"/>
</dbReference>
<dbReference type="VEuPathDB" id="FungiDB:PYU1_G000692"/>
<dbReference type="STRING" id="431595.K3W6V1"/>
<reference evidence="4" key="2">
    <citation type="submission" date="2010-04" db="EMBL/GenBank/DDBJ databases">
        <authorList>
            <person name="Buell R."/>
            <person name="Hamilton J."/>
            <person name="Hostetler J."/>
        </authorList>
    </citation>
    <scope>NUCLEOTIDE SEQUENCE [LARGE SCALE GENOMIC DNA]</scope>
    <source>
        <strain evidence="4">DAOM:BR144</strain>
    </source>
</reference>
<keyword evidence="4" id="KW-1185">Reference proteome</keyword>
<evidence type="ECO:0000313" key="4">
    <source>
        <dbReference type="Proteomes" id="UP000019132"/>
    </source>
</evidence>
<feature type="coiled-coil region" evidence="1">
    <location>
        <begin position="230"/>
        <end position="257"/>
    </location>
</feature>
<accession>K3W6V1</accession>